<dbReference type="InterPro" id="IPR054000">
    <property type="entry name" value="MLKL_N"/>
</dbReference>
<sequence length="321" mass="34253">MDAITLVAYTFEVGSSLLERCELVKQCHTESGRIAVRTARVLGALQKASNEFSCRMEFEASLRELKRVLEEARDLVSRCQKARGVGAKIGALMGANSLKAGLVRVERDLDRAAADLQIPMLTDIRRAVQCINERESEATASPSGIDAEMLEQAVRDAIRKELCNTSQGRAVDDIIKDNLSKLYEAEAAVAADQQGYSPPPDGAGGRPLLCSGHGEECALRTTKKEGPNKGRHFYNCARPGNQRCSSFTWADKKPVAASTWGGERGRGGVGGSAAAPVLMGGGKEGGGGESKPLCKGHQEPCKLQVTKKEVSIQPTEAVLAA</sequence>
<evidence type="ECO:0000313" key="9">
    <source>
        <dbReference type="Proteomes" id="UP000002630"/>
    </source>
</evidence>
<dbReference type="Gene3D" id="1.20.930.20">
    <property type="entry name" value="Adaptor protein Cbl, N-terminal domain"/>
    <property type="match status" value="1"/>
</dbReference>
<dbReference type="InParanoid" id="D8LL51"/>
<dbReference type="OrthoDB" id="430051at2759"/>
<evidence type="ECO:0000259" key="7">
    <source>
        <dbReference type="PROSITE" id="PS51999"/>
    </source>
</evidence>
<dbReference type="InterPro" id="IPR059179">
    <property type="entry name" value="MLKL-like_MCAfunc"/>
</dbReference>
<keyword evidence="1" id="KW-0479">Metal-binding</keyword>
<dbReference type="PROSITE" id="PS51999">
    <property type="entry name" value="ZF_GRF"/>
    <property type="match status" value="1"/>
</dbReference>
<keyword evidence="5" id="KW-0175">Coiled coil</keyword>
<accession>D8LL51</accession>
<keyword evidence="8" id="KW-0378">Hydrolase</keyword>
<dbReference type="GO" id="GO:0007166">
    <property type="term" value="P:cell surface receptor signaling pathway"/>
    <property type="evidence" value="ECO:0007669"/>
    <property type="project" value="InterPro"/>
</dbReference>
<feature type="domain" description="GRF-type" evidence="7">
    <location>
        <begin position="210"/>
        <end position="253"/>
    </location>
</feature>
<dbReference type="Pfam" id="PF22215">
    <property type="entry name" value="MLKL_N"/>
    <property type="match status" value="1"/>
</dbReference>
<dbReference type="Proteomes" id="UP000002630">
    <property type="component" value="Unassembled WGS sequence"/>
</dbReference>
<reference evidence="8 9" key="1">
    <citation type="journal article" date="2010" name="Nature">
        <title>The Ectocarpus genome and the independent evolution of multicellularity in brown algae.</title>
        <authorList>
            <person name="Cock J.M."/>
            <person name="Sterck L."/>
            <person name="Rouze P."/>
            <person name="Scornet D."/>
            <person name="Allen A.E."/>
            <person name="Amoutzias G."/>
            <person name="Anthouard V."/>
            <person name="Artiguenave F."/>
            <person name="Aury J.M."/>
            <person name="Badger J.H."/>
            <person name="Beszteri B."/>
            <person name="Billiau K."/>
            <person name="Bonnet E."/>
            <person name="Bothwell J.H."/>
            <person name="Bowler C."/>
            <person name="Boyen C."/>
            <person name="Brownlee C."/>
            <person name="Carrano C.J."/>
            <person name="Charrier B."/>
            <person name="Cho G.Y."/>
            <person name="Coelho S.M."/>
            <person name="Collen J."/>
            <person name="Corre E."/>
            <person name="Da Silva C."/>
            <person name="Delage L."/>
            <person name="Delaroque N."/>
            <person name="Dittami S.M."/>
            <person name="Doulbeau S."/>
            <person name="Elias M."/>
            <person name="Farnham G."/>
            <person name="Gachon C.M."/>
            <person name="Gschloessl B."/>
            <person name="Heesch S."/>
            <person name="Jabbari K."/>
            <person name="Jubin C."/>
            <person name="Kawai H."/>
            <person name="Kimura K."/>
            <person name="Kloareg B."/>
            <person name="Kupper F.C."/>
            <person name="Lang D."/>
            <person name="Le Bail A."/>
            <person name="Leblanc C."/>
            <person name="Lerouge P."/>
            <person name="Lohr M."/>
            <person name="Lopez P.J."/>
            <person name="Martens C."/>
            <person name="Maumus F."/>
            <person name="Michel G."/>
            <person name="Miranda-Saavedra D."/>
            <person name="Morales J."/>
            <person name="Moreau H."/>
            <person name="Motomura T."/>
            <person name="Nagasato C."/>
            <person name="Napoli C.A."/>
            <person name="Nelson D.R."/>
            <person name="Nyvall-Collen P."/>
            <person name="Peters A.F."/>
            <person name="Pommier C."/>
            <person name="Potin P."/>
            <person name="Poulain J."/>
            <person name="Quesneville H."/>
            <person name="Read B."/>
            <person name="Rensing S.A."/>
            <person name="Ritter A."/>
            <person name="Rousvoal S."/>
            <person name="Samanta M."/>
            <person name="Samson G."/>
            <person name="Schroeder D.C."/>
            <person name="Segurens B."/>
            <person name="Strittmatter M."/>
            <person name="Tonon T."/>
            <person name="Tregear J.W."/>
            <person name="Valentin K."/>
            <person name="von Dassow P."/>
            <person name="Yamagishi T."/>
            <person name="Van de Peer Y."/>
            <person name="Wincker P."/>
        </authorList>
    </citation>
    <scope>NUCLEOTIDE SEQUENCE [LARGE SCALE GENOMIC DNA]</scope>
    <source>
        <strain evidence="9">Ec32 / CCAP1310/4</strain>
    </source>
</reference>
<evidence type="ECO:0000313" key="8">
    <source>
        <dbReference type="EMBL" id="CBN79670.1"/>
    </source>
</evidence>
<organism evidence="8 9">
    <name type="scientific">Ectocarpus siliculosus</name>
    <name type="common">Brown alga</name>
    <name type="synonym">Conferva siliculosa</name>
    <dbReference type="NCBI Taxonomy" id="2880"/>
    <lineage>
        <taxon>Eukaryota</taxon>
        <taxon>Sar</taxon>
        <taxon>Stramenopiles</taxon>
        <taxon>Ochrophyta</taxon>
        <taxon>PX clade</taxon>
        <taxon>Phaeophyceae</taxon>
        <taxon>Ectocarpales</taxon>
        <taxon>Ectocarpaceae</taxon>
        <taxon>Ectocarpus</taxon>
    </lineage>
</organism>
<feature type="compositionally biased region" description="Gly residues" evidence="6">
    <location>
        <begin position="279"/>
        <end position="289"/>
    </location>
</feature>
<proteinExistence type="predicted"/>
<keyword evidence="8" id="KW-0540">Nuclease</keyword>
<evidence type="ECO:0000256" key="1">
    <source>
        <dbReference type="ARBA" id="ARBA00022723"/>
    </source>
</evidence>
<keyword evidence="3" id="KW-0862">Zinc</keyword>
<evidence type="ECO:0000256" key="6">
    <source>
        <dbReference type="SAM" id="MobiDB-lite"/>
    </source>
</evidence>
<dbReference type="Pfam" id="PF06839">
    <property type="entry name" value="Zn_ribbon_GRF"/>
    <property type="match status" value="1"/>
</dbReference>
<evidence type="ECO:0000256" key="2">
    <source>
        <dbReference type="ARBA" id="ARBA00022771"/>
    </source>
</evidence>
<feature type="region of interest" description="Disordered" evidence="6">
    <location>
        <begin position="258"/>
        <end position="296"/>
    </location>
</feature>
<evidence type="ECO:0000256" key="3">
    <source>
        <dbReference type="ARBA" id="ARBA00022833"/>
    </source>
</evidence>
<evidence type="ECO:0000256" key="5">
    <source>
        <dbReference type="SAM" id="Coils"/>
    </source>
</evidence>
<dbReference type="CDD" id="cd21037">
    <property type="entry name" value="MLKL_NTD"/>
    <property type="match status" value="1"/>
</dbReference>
<evidence type="ECO:0000256" key="4">
    <source>
        <dbReference type="PROSITE-ProRule" id="PRU01343"/>
    </source>
</evidence>
<dbReference type="STRING" id="2880.D8LL51"/>
<keyword evidence="9" id="KW-1185">Reference proteome</keyword>
<feature type="coiled-coil region" evidence="5">
    <location>
        <begin position="55"/>
        <end position="82"/>
    </location>
</feature>
<protein>
    <submittedName>
        <fullName evidence="8">APEX nuclease (Apurinic/apyrimidinic endonuclease) 2</fullName>
    </submittedName>
</protein>
<dbReference type="AlphaFoldDB" id="D8LL51"/>
<dbReference type="EMBL" id="FN649760">
    <property type="protein sequence ID" value="CBN79670.1"/>
    <property type="molecule type" value="Genomic_DNA"/>
</dbReference>
<dbReference type="eggNOG" id="KOG1956">
    <property type="taxonomic scope" value="Eukaryota"/>
</dbReference>
<dbReference type="InterPro" id="IPR010666">
    <property type="entry name" value="Znf_GRF"/>
</dbReference>
<keyword evidence="2 4" id="KW-0863">Zinc-finger</keyword>
<dbReference type="InterPro" id="IPR036537">
    <property type="entry name" value="Adaptor_Cbl_N_dom_sf"/>
</dbReference>
<dbReference type="GO" id="GO:0004519">
    <property type="term" value="F:endonuclease activity"/>
    <property type="evidence" value="ECO:0007669"/>
    <property type="project" value="UniProtKB-KW"/>
</dbReference>
<name>D8LL51_ECTSI</name>
<dbReference type="GO" id="GO:0008270">
    <property type="term" value="F:zinc ion binding"/>
    <property type="evidence" value="ECO:0007669"/>
    <property type="project" value="UniProtKB-KW"/>
</dbReference>
<keyword evidence="8" id="KW-0255">Endonuclease</keyword>
<gene>
    <name evidence="8" type="ORF">Esi_0322_0008</name>
</gene>